<dbReference type="Pfam" id="PF14378">
    <property type="entry name" value="PAP2_3"/>
    <property type="match status" value="3"/>
</dbReference>
<reference evidence="8" key="1">
    <citation type="journal article" date="2007" name="Plant Cell">
        <title>Dothideomycete-plant interactions illuminated by genome sequencing and EST analysis of the wheat pathogen Stagonospora nodorum.</title>
        <authorList>
            <person name="Hane J.K."/>
            <person name="Lowe R.G."/>
            <person name="Solomon P.S."/>
            <person name="Tan K.C."/>
            <person name="Schoch C.L."/>
            <person name="Spatafora J.W."/>
            <person name="Crous P.W."/>
            <person name="Kodira C."/>
            <person name="Birren B.W."/>
            <person name="Galagan J.E."/>
            <person name="Torriani S.F."/>
            <person name="McDonald B.A."/>
            <person name="Oliver R.P."/>
        </authorList>
    </citation>
    <scope>NUCLEOTIDE SEQUENCE [LARGE SCALE GENOMIC DNA]</scope>
    <source>
        <strain evidence="8">SN15 / ATCC MYA-4574 / FGSC 10173</strain>
    </source>
</reference>
<evidence type="ECO:0000313" key="8">
    <source>
        <dbReference type="Proteomes" id="UP000001055"/>
    </source>
</evidence>
<dbReference type="CDD" id="cd03386">
    <property type="entry name" value="PAP2_Aur1_like"/>
    <property type="match status" value="1"/>
</dbReference>
<dbReference type="PANTHER" id="PTHR31310:SF7">
    <property type="entry name" value="PA-PHOSPHATASE RELATED-FAMILY PROTEIN DDB_G0268928"/>
    <property type="match status" value="1"/>
</dbReference>
<feature type="transmembrane region" description="Helical" evidence="5">
    <location>
        <begin position="23"/>
        <end position="43"/>
    </location>
</feature>
<dbReference type="GO" id="GO:0016020">
    <property type="term" value="C:membrane"/>
    <property type="evidence" value="ECO:0007669"/>
    <property type="project" value="UniProtKB-SubCell"/>
</dbReference>
<dbReference type="VEuPathDB" id="FungiDB:JI435_102950"/>
<dbReference type="HOGENOM" id="CLU_035756_1_1_1"/>
<proteinExistence type="predicted"/>
<feature type="domain" description="Inositolphosphotransferase Aur1/Ipt1" evidence="6">
    <location>
        <begin position="266"/>
        <end position="306"/>
    </location>
</feature>
<feature type="transmembrane region" description="Helical" evidence="5">
    <location>
        <begin position="291"/>
        <end position="308"/>
    </location>
</feature>
<evidence type="ECO:0000256" key="1">
    <source>
        <dbReference type="ARBA" id="ARBA00004141"/>
    </source>
</evidence>
<feature type="transmembrane region" description="Helical" evidence="5">
    <location>
        <begin position="101"/>
        <end position="120"/>
    </location>
</feature>
<gene>
    <name evidence="7" type="ORF">SNOG_10295</name>
</gene>
<feature type="transmembrane region" description="Helical" evidence="5">
    <location>
        <begin position="263"/>
        <end position="285"/>
    </location>
</feature>
<feature type="domain" description="Inositolphosphotransferase Aur1/Ipt1" evidence="6">
    <location>
        <begin position="145"/>
        <end position="239"/>
    </location>
</feature>
<dbReference type="Proteomes" id="UP000001055">
    <property type="component" value="Unassembled WGS sequence"/>
</dbReference>
<feature type="transmembrane region" description="Helical" evidence="5">
    <location>
        <begin position="226"/>
        <end position="242"/>
    </location>
</feature>
<comment type="subcellular location">
    <subcellularLocation>
        <location evidence="1">Membrane</location>
        <topology evidence="1">Multi-pass membrane protein</topology>
    </subcellularLocation>
</comment>
<sequence>MGLQKEVVSPNTRRFQDYFLSRLLKKFPFLVEAWYWALIYWVYQLGRAFSAVTMVEGTVTVARRHALQIIALEQRLHIFLELDVQRWFLQHPFLMHWTNRIYSFVHIPGTILFLVWLFFYTTTQSRIDLPTHTRPKNDDISSAGPKLYAARRRTMATCNLIAFIVFTLWPCMPPRLLSDAAVPGAIGAQARSYGFVDTVHGAEDESSVWTQNKFCNQYAAMPSLHFGYSLLIGLTIMTIPLAPQHRRSRTVHLTRSLRVRLPAPRRLMCLALGVAYPAIILVAIVATANHFVLDAVAGAIVCGCAWTGNRVLLNLLPLEDYFLAVVRIHKPERRVVWLDGAERVGGEKGSGKGVVVD</sequence>
<evidence type="ECO:0000256" key="4">
    <source>
        <dbReference type="ARBA" id="ARBA00023136"/>
    </source>
</evidence>
<dbReference type="STRING" id="321614.Q0UD69"/>
<evidence type="ECO:0000256" key="3">
    <source>
        <dbReference type="ARBA" id="ARBA00022989"/>
    </source>
</evidence>
<evidence type="ECO:0000259" key="6">
    <source>
        <dbReference type="Pfam" id="PF14378"/>
    </source>
</evidence>
<accession>Q0UD69</accession>
<keyword evidence="2 5" id="KW-0812">Transmembrane</keyword>
<dbReference type="PANTHER" id="PTHR31310">
    <property type="match status" value="1"/>
</dbReference>
<evidence type="ECO:0000313" key="7">
    <source>
        <dbReference type="EMBL" id="EAT82630.2"/>
    </source>
</evidence>
<dbReference type="InParanoid" id="Q0UD69"/>
<organism evidence="7 8">
    <name type="scientific">Phaeosphaeria nodorum (strain SN15 / ATCC MYA-4574 / FGSC 10173)</name>
    <name type="common">Glume blotch fungus</name>
    <name type="synonym">Parastagonospora nodorum</name>
    <dbReference type="NCBI Taxonomy" id="321614"/>
    <lineage>
        <taxon>Eukaryota</taxon>
        <taxon>Fungi</taxon>
        <taxon>Dikarya</taxon>
        <taxon>Ascomycota</taxon>
        <taxon>Pezizomycotina</taxon>
        <taxon>Dothideomycetes</taxon>
        <taxon>Pleosporomycetidae</taxon>
        <taxon>Pleosporales</taxon>
        <taxon>Pleosporineae</taxon>
        <taxon>Phaeosphaeriaceae</taxon>
        <taxon>Parastagonospora</taxon>
    </lineage>
</organism>
<dbReference type="InterPro" id="IPR052185">
    <property type="entry name" value="IPC_Synthase-Related"/>
</dbReference>
<keyword evidence="3 5" id="KW-1133">Transmembrane helix</keyword>
<dbReference type="KEGG" id="pno:SNOG_10295"/>
<dbReference type="RefSeq" id="XP_001800574.1">
    <property type="nucleotide sequence ID" value="XM_001800522.1"/>
</dbReference>
<dbReference type="InterPro" id="IPR026841">
    <property type="entry name" value="Aur1/Ipt1"/>
</dbReference>
<dbReference type="GeneID" id="5977480"/>
<evidence type="ECO:0000256" key="5">
    <source>
        <dbReference type="SAM" id="Phobius"/>
    </source>
</evidence>
<dbReference type="AlphaFoldDB" id="Q0UD69"/>
<keyword evidence="4 5" id="KW-0472">Membrane</keyword>
<name>Q0UD69_PHANO</name>
<dbReference type="eggNOG" id="ENOG502QTNB">
    <property type="taxonomic scope" value="Eukaryota"/>
</dbReference>
<protein>
    <recommendedName>
        <fullName evidence="6">Inositolphosphotransferase Aur1/Ipt1 domain-containing protein</fullName>
    </recommendedName>
</protein>
<feature type="domain" description="Inositolphosphotransferase Aur1/Ipt1" evidence="6">
    <location>
        <begin position="68"/>
        <end position="122"/>
    </location>
</feature>
<dbReference type="EMBL" id="CH445340">
    <property type="protein sequence ID" value="EAT82630.2"/>
    <property type="molecule type" value="Genomic_DNA"/>
</dbReference>
<feature type="transmembrane region" description="Helical" evidence="5">
    <location>
        <begin position="154"/>
        <end position="172"/>
    </location>
</feature>
<evidence type="ECO:0000256" key="2">
    <source>
        <dbReference type="ARBA" id="ARBA00022692"/>
    </source>
</evidence>